<proteinExistence type="inferred from homology"/>
<comment type="caution">
    <text evidence="3">The sequence shown here is derived from an EMBL/GenBank/DDBJ whole genome shotgun (WGS) entry which is preliminary data.</text>
</comment>
<dbReference type="Pfam" id="PF13561">
    <property type="entry name" value="adh_short_C2"/>
    <property type="match status" value="1"/>
</dbReference>
<dbReference type="CDD" id="cd05233">
    <property type="entry name" value="SDR_c"/>
    <property type="match status" value="1"/>
</dbReference>
<keyword evidence="4" id="KW-1185">Reference proteome</keyword>
<accession>A0ABS3VVW7</accession>
<evidence type="ECO:0000256" key="2">
    <source>
        <dbReference type="ARBA" id="ARBA00023002"/>
    </source>
</evidence>
<dbReference type="InterPro" id="IPR020904">
    <property type="entry name" value="Sc_DH/Rdtase_CS"/>
</dbReference>
<reference evidence="3 4" key="1">
    <citation type="submission" date="2019-12" db="EMBL/GenBank/DDBJ databases">
        <title>Whole genome sequencing of endophytic Actinobacterium Micromonospora sp. MPMI6T.</title>
        <authorList>
            <person name="Evv R."/>
            <person name="Podile A.R."/>
        </authorList>
    </citation>
    <scope>NUCLEOTIDE SEQUENCE [LARGE SCALE GENOMIC DNA]</scope>
    <source>
        <strain evidence="3 4">MPMI6</strain>
    </source>
</reference>
<gene>
    <name evidence="3" type="ORF">GSF22_21935</name>
</gene>
<dbReference type="PRINTS" id="PR00080">
    <property type="entry name" value="SDRFAMILY"/>
</dbReference>
<keyword evidence="2" id="KW-0560">Oxidoreductase</keyword>
<dbReference type="InterPro" id="IPR002347">
    <property type="entry name" value="SDR_fam"/>
</dbReference>
<dbReference type="RefSeq" id="WP_208815634.1">
    <property type="nucleotide sequence ID" value="NZ_WVUH01000216.1"/>
</dbReference>
<dbReference type="EMBL" id="WVUH01000216">
    <property type="protein sequence ID" value="MBO4208650.1"/>
    <property type="molecule type" value="Genomic_DNA"/>
</dbReference>
<sequence length="247" mass="25728">MTTKTHTAVVTGAASGIGRATALRLQREGYDVLAVDRDEQRLAELGEQGLRVLVADLSAPGDRDEVVARGSGASALVNAAGIIRLKPILDIDVQDIRDVYAVNVEAVWDLTSRIGRTMPAGGAIVNLSSSSAKLASTVEAAVYASSKTAVLSITRSFAYAFAPSQVRVNAICPGIIDTPMQDAVLAKVASARGTTAENLAQNRNASVPLGRAASADECAGVIYFLLSDEAGYMTGQAINYTGGLVMW</sequence>
<name>A0ABS3VVW7_MICEH</name>
<dbReference type="Proteomes" id="UP000823521">
    <property type="component" value="Unassembled WGS sequence"/>
</dbReference>
<evidence type="ECO:0000256" key="1">
    <source>
        <dbReference type="ARBA" id="ARBA00006484"/>
    </source>
</evidence>
<dbReference type="PROSITE" id="PS00061">
    <property type="entry name" value="ADH_SHORT"/>
    <property type="match status" value="1"/>
</dbReference>
<dbReference type="PANTHER" id="PTHR42760:SF133">
    <property type="entry name" value="3-OXOACYL-[ACYL-CARRIER-PROTEIN] REDUCTASE"/>
    <property type="match status" value="1"/>
</dbReference>
<dbReference type="SUPFAM" id="SSF51735">
    <property type="entry name" value="NAD(P)-binding Rossmann-fold domains"/>
    <property type="match status" value="1"/>
</dbReference>
<evidence type="ECO:0000313" key="4">
    <source>
        <dbReference type="Proteomes" id="UP000823521"/>
    </source>
</evidence>
<protein>
    <submittedName>
        <fullName evidence="3">SDR family oxidoreductase</fullName>
    </submittedName>
</protein>
<comment type="similarity">
    <text evidence="1">Belongs to the short-chain dehydrogenases/reductases (SDR) family.</text>
</comment>
<dbReference type="PRINTS" id="PR00081">
    <property type="entry name" value="GDHRDH"/>
</dbReference>
<organism evidence="3 4">
    <name type="scientific">Micromonospora echinofusca</name>
    <dbReference type="NCBI Taxonomy" id="47858"/>
    <lineage>
        <taxon>Bacteria</taxon>
        <taxon>Bacillati</taxon>
        <taxon>Actinomycetota</taxon>
        <taxon>Actinomycetes</taxon>
        <taxon>Micromonosporales</taxon>
        <taxon>Micromonosporaceae</taxon>
        <taxon>Micromonospora</taxon>
    </lineage>
</organism>
<dbReference type="Gene3D" id="3.40.50.720">
    <property type="entry name" value="NAD(P)-binding Rossmann-like Domain"/>
    <property type="match status" value="1"/>
</dbReference>
<dbReference type="InterPro" id="IPR036291">
    <property type="entry name" value="NAD(P)-bd_dom_sf"/>
</dbReference>
<dbReference type="PANTHER" id="PTHR42760">
    <property type="entry name" value="SHORT-CHAIN DEHYDROGENASES/REDUCTASES FAMILY MEMBER"/>
    <property type="match status" value="1"/>
</dbReference>
<evidence type="ECO:0000313" key="3">
    <source>
        <dbReference type="EMBL" id="MBO4208650.1"/>
    </source>
</evidence>